<dbReference type="EMBL" id="CP104778">
    <property type="protein sequence ID" value="WPC21377.1"/>
    <property type="molecule type" value="Genomic_DNA"/>
</dbReference>
<dbReference type="Gene3D" id="3.90.226.10">
    <property type="entry name" value="2-enoyl-CoA Hydratase, Chain A, domain 1"/>
    <property type="match status" value="1"/>
</dbReference>
<dbReference type="GO" id="GO:0016740">
    <property type="term" value="F:transferase activity"/>
    <property type="evidence" value="ECO:0007669"/>
    <property type="project" value="UniProtKB-KW"/>
</dbReference>
<dbReference type="Pfam" id="PF01039">
    <property type="entry name" value="Carboxyl_trans"/>
    <property type="match status" value="1"/>
</dbReference>
<evidence type="ECO:0000256" key="2">
    <source>
        <dbReference type="ARBA" id="ARBA00022679"/>
    </source>
</evidence>
<proteinExistence type="predicted"/>
<evidence type="ECO:0000313" key="7">
    <source>
        <dbReference type="Proteomes" id="UP001302696"/>
    </source>
</evidence>
<keyword evidence="2 6" id="KW-0808">Transferase</keyword>
<dbReference type="PROSITE" id="PS50980">
    <property type="entry name" value="COA_CT_NTER"/>
    <property type="match status" value="1"/>
</dbReference>
<evidence type="ECO:0000256" key="4">
    <source>
        <dbReference type="ARBA" id="ARBA00023098"/>
    </source>
</evidence>
<keyword evidence="7" id="KW-1185">Reference proteome</keyword>
<dbReference type="PANTHER" id="PTHR42995">
    <property type="entry name" value="ACETYL-COENZYME A CARBOXYLASE CARBOXYL TRANSFERASE SUBUNIT BETA, CHLOROPLASTIC"/>
    <property type="match status" value="1"/>
</dbReference>
<keyword evidence="4" id="KW-0443">Lipid metabolism</keyword>
<evidence type="ECO:0000313" key="6">
    <source>
        <dbReference type="EMBL" id="WPC21377.1"/>
    </source>
</evidence>
<protein>
    <submittedName>
        <fullName evidence="6">Acetyl-CoA carboxyl transferase</fullName>
    </submittedName>
</protein>
<feature type="domain" description="CoA carboxyltransferase N-terminal" evidence="5">
    <location>
        <begin position="9"/>
        <end position="265"/>
    </location>
</feature>
<evidence type="ECO:0000256" key="3">
    <source>
        <dbReference type="ARBA" id="ARBA00022771"/>
    </source>
</evidence>
<dbReference type="SUPFAM" id="SSF52096">
    <property type="entry name" value="ClpP/crotonase"/>
    <property type="match status" value="1"/>
</dbReference>
<accession>A0ABZ0Q5G6</accession>
<keyword evidence="1" id="KW-0444">Lipid biosynthesis</keyword>
<gene>
    <name evidence="6" type="ORF">N6G96_08880</name>
</gene>
<dbReference type="Proteomes" id="UP001302696">
    <property type="component" value="Chromosome"/>
</dbReference>
<evidence type="ECO:0000256" key="1">
    <source>
        <dbReference type="ARBA" id="ARBA00022516"/>
    </source>
</evidence>
<dbReference type="PANTHER" id="PTHR42995:SF5">
    <property type="entry name" value="ACETYL-COENZYME A CARBOXYLASE CARBOXYL TRANSFERASE SUBUNIT BETA, CHLOROPLASTIC"/>
    <property type="match status" value="1"/>
</dbReference>
<name>A0ABZ0Q5G6_9LACO</name>
<organism evidence="6 7">
    <name type="scientific">Pediococcus inopinatus</name>
    <dbReference type="NCBI Taxonomy" id="114090"/>
    <lineage>
        <taxon>Bacteria</taxon>
        <taxon>Bacillati</taxon>
        <taxon>Bacillota</taxon>
        <taxon>Bacilli</taxon>
        <taxon>Lactobacillales</taxon>
        <taxon>Lactobacillaceae</taxon>
        <taxon>Pediococcus</taxon>
    </lineage>
</organism>
<evidence type="ECO:0000259" key="5">
    <source>
        <dbReference type="PROSITE" id="PS50980"/>
    </source>
</evidence>
<keyword evidence="3" id="KW-0862">Zinc</keyword>
<dbReference type="InterPro" id="IPR011762">
    <property type="entry name" value="COA_CT_N"/>
</dbReference>
<reference evidence="7" key="1">
    <citation type="submission" date="2024-06" db="EMBL/GenBank/DDBJ databases">
        <authorList>
            <person name="Chang H.C."/>
            <person name="Mun S.Y."/>
        </authorList>
    </citation>
    <scope>NUCLEOTIDE SEQUENCE [LARGE SCALE GENOMIC DNA]</scope>
    <source>
        <strain evidence="7">KT1</strain>
    </source>
</reference>
<keyword evidence="3" id="KW-0863">Zinc-finger</keyword>
<keyword evidence="3" id="KW-0479">Metal-binding</keyword>
<dbReference type="PRINTS" id="PR01070">
    <property type="entry name" value="ACCCTRFRASEB"/>
</dbReference>
<dbReference type="InterPro" id="IPR000438">
    <property type="entry name" value="Acetyl_CoA_COase_Trfase_b_su"/>
</dbReference>
<dbReference type="RefSeq" id="WP_063698364.1">
    <property type="nucleotide sequence ID" value="NZ_BBIM01000039.1"/>
</dbReference>
<sequence>MSHMPEKNSWQACRHCGEHVHELQWYPNYRCPFCGYLQRLTSVQRLKITIDPDSWQAFENVEVSTNFLDFPGYSEKLKKARATSGTEEAIKAGTAKIGGFSTVLAVMDSHFMLGTLNTTVGAVIKQAMAEAVTRHLPLIFFITSGGARMQEGIFSLLQMNTILNQWTKLADSKNLVVNILTDPTMGGASASFGFEADYVLAEDHAQIGFAGKGVIAQTTHEQLSDTFQTAEDLLVHGLVDQVVQRENMRNQLINLLRLHSGGNHE</sequence>
<dbReference type="InterPro" id="IPR034733">
    <property type="entry name" value="AcCoA_carboxyl_beta"/>
</dbReference>
<dbReference type="InterPro" id="IPR029045">
    <property type="entry name" value="ClpP/crotonase-like_dom_sf"/>
</dbReference>